<evidence type="ECO:0000256" key="4">
    <source>
        <dbReference type="SAM" id="Phobius"/>
    </source>
</evidence>
<dbReference type="EMBL" id="LN679104">
    <property type="protein sequence ID" value="CEL60746.1"/>
    <property type="molecule type" value="Genomic_DNA"/>
</dbReference>
<feature type="region of interest" description="Disordered" evidence="3">
    <location>
        <begin position="1311"/>
        <end position="1340"/>
    </location>
</feature>
<sequence>MEWFGVFLSVTPLNLRFALMASSPRAMSAYPILSIILGAALAGAQNVPQIDFSRMGTVGIAGAFAGLDLYNSSAPTLDSSAATLVSRDSNGALTILGATNSGGQLLASCSLKDTLYVGGVFDSVAGTSARNIIAYTPSSAKFSALGSEGAGVDGEVNALHCDSSSGLVWVGGNFRRPTSASESAGFGGAVAVFNPKDNTWSPAPFDGLRGQVLDIAPSTDGKSLYFGGSFATIFGSNSTLNATNNPAVPFSPGATPFSASLVPIPLNGSEITAQPASSDPNFNDFLNILCPAGNDGPGNTWLAADGTTASITARPFKFINAGGIRLGNTAVGGRSTTAFTLTTIPDNSVLELTYNDPATNQTRTCTDSCPLAPSSAALYQDFLFTTSQQITGFQLRLTQWSGSGPGLHILQLLSNGAFANALQSLNSASCYAPDASDTSTSGTWATTETATTIPGTTQSILVATVPVGTSSANSPSITWNSYVSGSGEYEVYLMIPGCTRLQDCDARTSVKVTVSPGGAIAPAVTTVSERVSDDTQALVYRGPVIPSTPDYRSTVTLQLADNPEGSGQGGQYHLVADRVQFVLTSVGNSGNGSANGTTPGSGRNGFGFFEWPLSASATNATGILPNTTITPFDALAFTIANATASIHAIAPYSASRLFAAGNFTTASVGSNIVSVDGSGLGAVSGLAANGLNGAVSALAVYGNILFVGGAFTDTRTGGASNLRYVAQYNVDSNAWASLGNGLAFPVSSLEISDGHLLVGGEFGLSRWDIANGVWVSSGGYVSGSSTFVSNSSAIGENGAVLGGSFSAIRKYGADGWAVLENGPTVKPLGALLDHAAATSAVSTVTTSTTTSNAKARRHWFSHITMSDLFPRQQTSNTLPAPPSAPAPAVLAGTFYSNQSTSQLAVLGGNFTFANGQAKNLAFYDPDTQKLTGVQGAQVEGVVRTLYVRGEQLFVGGQFTVQGNEGNGLATYGLTNGGWESDKNIGLTAASGSTVVVRSITGRPSNDDTVIVAGSFTNAGALTCESVCEWSIQNKQWTVLGSGIKGDVSSVAYAGGNAELLVVAGALTLADGTRANVAMYSFDNSTWIAVGGANGVPGPVTAISVDNLNSSSIFAAGRASDGSAPFLTHWNGQQWNALSTDFASSTEVTQLAMVPLSNPHPANSVLEDNRVLFMSGSLASNSFGSVSTALFDGATVYPYISTTSTSGSTGFVSGLFYSVSSFSFEIRKFLPRGVVILISIAIAAGIVFLLLLIGVLWAMFSRRDDQPQEEYVYQEGDDESLLHRPSSLLEHINAATRNTIVGSVAGGIFPGSEKAVTPDPTDGTHMGEDEDGMGAGQAYNDPDGDGRFALARYSFVPSGDGELALEEGTQVVVLDDRDPAWWFVRNEANGQEGVVPASYLS</sequence>
<evidence type="ECO:0000313" key="6">
    <source>
        <dbReference type="EMBL" id="CEL60746.1"/>
    </source>
</evidence>
<dbReference type="InterPro" id="IPR001452">
    <property type="entry name" value="SH3_domain"/>
</dbReference>
<dbReference type="InterPro" id="IPR024982">
    <property type="entry name" value="Rax2-like_C"/>
</dbReference>
<accession>A0A0B7FRZ1</accession>
<dbReference type="InterPro" id="IPR048265">
    <property type="entry name" value="Rax2-like_third"/>
</dbReference>
<dbReference type="SUPFAM" id="SSF50965">
    <property type="entry name" value="Galactose oxidase, central domain"/>
    <property type="match status" value="1"/>
</dbReference>
<dbReference type="PANTHER" id="PTHR31778">
    <property type="entry name" value="BUD SITE SELECTION PROTEIN RAX2"/>
    <property type="match status" value="1"/>
</dbReference>
<dbReference type="InterPro" id="IPR011043">
    <property type="entry name" value="Gal_Oxase/kelch_b-propeller"/>
</dbReference>
<feature type="transmembrane region" description="Helical" evidence="4">
    <location>
        <begin position="1233"/>
        <end position="1259"/>
    </location>
</feature>
<dbReference type="SUPFAM" id="SSF101908">
    <property type="entry name" value="Putative isomerase YbhE"/>
    <property type="match status" value="1"/>
</dbReference>
<dbReference type="SUPFAM" id="SSF50044">
    <property type="entry name" value="SH3-domain"/>
    <property type="match status" value="1"/>
</dbReference>
<evidence type="ECO:0000256" key="2">
    <source>
        <dbReference type="PROSITE-ProRule" id="PRU00192"/>
    </source>
</evidence>
<gene>
    <name evidence="6" type="ORF">RSOLAG1IB_03985</name>
</gene>
<keyword evidence="1 2" id="KW-0728">SH3 domain</keyword>
<dbReference type="SUPFAM" id="SSF63829">
    <property type="entry name" value="Calcium-dependent phosphotriesterase"/>
    <property type="match status" value="1"/>
</dbReference>
<organism evidence="6 7">
    <name type="scientific">Thanatephorus cucumeris (strain AG1-IB / isolate 7/3/14)</name>
    <name type="common">Lettuce bottom rot fungus</name>
    <name type="synonym">Rhizoctonia solani</name>
    <dbReference type="NCBI Taxonomy" id="1108050"/>
    <lineage>
        <taxon>Eukaryota</taxon>
        <taxon>Fungi</taxon>
        <taxon>Dikarya</taxon>
        <taxon>Basidiomycota</taxon>
        <taxon>Agaricomycotina</taxon>
        <taxon>Agaricomycetes</taxon>
        <taxon>Cantharellales</taxon>
        <taxon>Ceratobasidiaceae</taxon>
        <taxon>Rhizoctonia</taxon>
        <taxon>Rhizoctonia solani AG-1</taxon>
    </lineage>
</organism>
<dbReference type="Gene3D" id="2.30.30.40">
    <property type="entry name" value="SH3 Domains"/>
    <property type="match status" value="1"/>
</dbReference>
<dbReference type="Pfam" id="PF20842">
    <property type="entry name" value="Rax2_2"/>
    <property type="match status" value="1"/>
</dbReference>
<evidence type="ECO:0000259" key="5">
    <source>
        <dbReference type="PROSITE" id="PS50002"/>
    </source>
</evidence>
<keyword evidence="4" id="KW-0812">Transmembrane</keyword>
<dbReference type="OrthoDB" id="2503993at2759"/>
<reference evidence="6 7" key="1">
    <citation type="submission" date="2014-11" db="EMBL/GenBank/DDBJ databases">
        <authorList>
            <person name="Wibberg Daniel"/>
        </authorList>
    </citation>
    <scope>NUCLEOTIDE SEQUENCE [LARGE SCALE GENOMIC DNA]</scope>
    <source>
        <strain evidence="6">Rhizoctonia solani AG1-IB 7/3/14</strain>
    </source>
</reference>
<dbReference type="PANTHER" id="PTHR31778:SF2">
    <property type="entry name" value="BUD SITE SELECTION PROTEIN RAX2"/>
    <property type="match status" value="1"/>
</dbReference>
<name>A0A0B7FRZ1_THACB</name>
<dbReference type="Pfam" id="PF00018">
    <property type="entry name" value="SH3_1"/>
    <property type="match status" value="1"/>
</dbReference>
<evidence type="ECO:0000313" key="7">
    <source>
        <dbReference type="Proteomes" id="UP000059188"/>
    </source>
</evidence>
<protein>
    <submittedName>
        <fullName evidence="6">Polarized growth protein rax2</fullName>
    </submittedName>
</protein>
<dbReference type="GO" id="GO:1902929">
    <property type="term" value="C:plasma membrane of growing cell tip"/>
    <property type="evidence" value="ECO:0007669"/>
    <property type="project" value="TreeGrafter"/>
</dbReference>
<dbReference type="InterPro" id="IPR036028">
    <property type="entry name" value="SH3-like_dom_sf"/>
</dbReference>
<dbReference type="SMART" id="SM00326">
    <property type="entry name" value="SH3"/>
    <property type="match status" value="1"/>
</dbReference>
<feature type="domain" description="SH3" evidence="5">
    <location>
        <begin position="1343"/>
        <end position="1400"/>
    </location>
</feature>
<dbReference type="STRING" id="1108050.A0A0B7FRZ1"/>
<keyword evidence="4" id="KW-1133">Transmembrane helix</keyword>
<dbReference type="Pfam" id="PF12768">
    <property type="entry name" value="Rax2"/>
    <property type="match status" value="2"/>
</dbReference>
<dbReference type="PROSITE" id="PS50002">
    <property type="entry name" value="SH3"/>
    <property type="match status" value="1"/>
</dbReference>
<evidence type="ECO:0000256" key="3">
    <source>
        <dbReference type="SAM" id="MobiDB-lite"/>
    </source>
</evidence>
<evidence type="ECO:0000256" key="1">
    <source>
        <dbReference type="ARBA" id="ARBA00022443"/>
    </source>
</evidence>
<keyword evidence="7" id="KW-1185">Reference proteome</keyword>
<dbReference type="Proteomes" id="UP000059188">
    <property type="component" value="Unassembled WGS sequence"/>
</dbReference>
<dbReference type="Pfam" id="PF20843">
    <property type="entry name" value="Rax2_3"/>
    <property type="match status" value="1"/>
</dbReference>
<dbReference type="InterPro" id="IPR048266">
    <property type="entry name" value="Rax2-like_second"/>
</dbReference>
<proteinExistence type="predicted"/>
<keyword evidence="4" id="KW-0472">Membrane</keyword>